<evidence type="ECO:0000313" key="1">
    <source>
        <dbReference type="EMBL" id="MEQ2279613.1"/>
    </source>
</evidence>
<dbReference type="EMBL" id="JAHRIP010000674">
    <property type="protein sequence ID" value="MEQ2279613.1"/>
    <property type="molecule type" value="Genomic_DNA"/>
</dbReference>
<sequence length="137" mass="15267">MTNKQRLKKTKSLTNRRISVRILSKYSRKVTRKYLRPSSESFLWDVGKEALTNCETLDLGGAAWLSSWLWNKGPDLNPHGTAEGLWEFGCPVFCANGEGIRPCPLRHFVGVCHGLSSPYPPKARAVSTFSAHSLTCS</sequence>
<proteinExistence type="predicted"/>
<protein>
    <submittedName>
        <fullName evidence="1">Uncharacterized protein</fullName>
    </submittedName>
</protein>
<evidence type="ECO:0000313" key="2">
    <source>
        <dbReference type="Proteomes" id="UP001469553"/>
    </source>
</evidence>
<dbReference type="Proteomes" id="UP001469553">
    <property type="component" value="Unassembled WGS sequence"/>
</dbReference>
<accession>A0ABV0XDS9</accession>
<reference evidence="1 2" key="1">
    <citation type="submission" date="2021-06" db="EMBL/GenBank/DDBJ databases">
        <authorList>
            <person name="Palmer J.M."/>
        </authorList>
    </citation>
    <scope>NUCLEOTIDE SEQUENCE [LARGE SCALE GENOMIC DNA]</scope>
    <source>
        <strain evidence="1 2">AS_MEX2019</strain>
        <tissue evidence="1">Muscle</tissue>
    </source>
</reference>
<organism evidence="1 2">
    <name type="scientific">Ameca splendens</name>
    <dbReference type="NCBI Taxonomy" id="208324"/>
    <lineage>
        <taxon>Eukaryota</taxon>
        <taxon>Metazoa</taxon>
        <taxon>Chordata</taxon>
        <taxon>Craniata</taxon>
        <taxon>Vertebrata</taxon>
        <taxon>Euteleostomi</taxon>
        <taxon>Actinopterygii</taxon>
        <taxon>Neopterygii</taxon>
        <taxon>Teleostei</taxon>
        <taxon>Neoteleostei</taxon>
        <taxon>Acanthomorphata</taxon>
        <taxon>Ovalentaria</taxon>
        <taxon>Atherinomorphae</taxon>
        <taxon>Cyprinodontiformes</taxon>
        <taxon>Goodeidae</taxon>
        <taxon>Ameca</taxon>
    </lineage>
</organism>
<keyword evidence="2" id="KW-1185">Reference proteome</keyword>
<comment type="caution">
    <text evidence="1">The sequence shown here is derived from an EMBL/GenBank/DDBJ whole genome shotgun (WGS) entry which is preliminary data.</text>
</comment>
<gene>
    <name evidence="1" type="ORF">AMECASPLE_011251</name>
</gene>
<name>A0ABV0XDS9_9TELE</name>